<organism evidence="2 3">
    <name type="scientific">Sediminibacterium roseum</name>
    <dbReference type="NCBI Taxonomy" id="1978412"/>
    <lineage>
        <taxon>Bacteria</taxon>
        <taxon>Pseudomonadati</taxon>
        <taxon>Bacteroidota</taxon>
        <taxon>Chitinophagia</taxon>
        <taxon>Chitinophagales</taxon>
        <taxon>Chitinophagaceae</taxon>
        <taxon>Sediminibacterium</taxon>
    </lineage>
</organism>
<dbReference type="EMBL" id="JAACJS010000002">
    <property type="protein sequence ID" value="NCI48933.1"/>
    <property type="molecule type" value="Genomic_DNA"/>
</dbReference>
<evidence type="ECO:0000313" key="3">
    <source>
        <dbReference type="Proteomes" id="UP000753802"/>
    </source>
</evidence>
<gene>
    <name evidence="2" type="ORF">GWC95_03295</name>
</gene>
<evidence type="ECO:0000256" key="1">
    <source>
        <dbReference type="SAM" id="Phobius"/>
    </source>
</evidence>
<dbReference type="RefSeq" id="WP_161817240.1">
    <property type="nucleotide sequence ID" value="NZ_JAACJS010000002.1"/>
</dbReference>
<proteinExistence type="predicted"/>
<dbReference type="InterPro" id="IPR010994">
    <property type="entry name" value="RuvA_2-like"/>
</dbReference>
<reference evidence="2 3" key="1">
    <citation type="submission" date="2020-01" db="EMBL/GenBank/DDBJ databases">
        <title>Genome analysis.</title>
        <authorList>
            <person name="Wu S."/>
            <person name="Wang G."/>
        </authorList>
    </citation>
    <scope>NUCLEOTIDE SEQUENCE [LARGE SCALE GENOMIC DNA]</scope>
    <source>
        <strain evidence="2 3">SYL130</strain>
    </source>
</reference>
<dbReference type="Proteomes" id="UP000753802">
    <property type="component" value="Unassembled WGS sequence"/>
</dbReference>
<dbReference type="Gene3D" id="1.10.150.320">
    <property type="entry name" value="Photosystem II 12 kDa extrinsic protein"/>
    <property type="match status" value="1"/>
</dbReference>
<keyword evidence="1" id="KW-0812">Transmembrane</keyword>
<dbReference type="InterPro" id="IPR051675">
    <property type="entry name" value="Endo/Exo/Phosphatase_dom_1"/>
</dbReference>
<dbReference type="PROSITE" id="PS51257">
    <property type="entry name" value="PROKAR_LIPOPROTEIN"/>
    <property type="match status" value="1"/>
</dbReference>
<sequence length="306" mass="34824">MKRVIKDYFTFSKKERIAIGVLLLLIACFIAMPYFYPARRKPPPVNPVLASYIARTARQVGDSMEEPAGSSYGSVGHKERTVVKKENFFFDPNTITQEDWQRLGLPAKTARTIINYRSKGGRFRSAADIHKIWGIKKEDADRLIPLVRMEEKETVRNDAPTKEETSVRPAGRKIVAIDINTATEEEWKMLPGIGVVLAKRILKFREHAGGFVSVDEVRKTYGLADSVYQRIHPYLRTDERSLPKLDLNLVSAYDLKRKLQVEDAVAKAVIVYRKQNGPYQSVVDLKKISLISDTLFARISPFLIIN</sequence>
<name>A0ABW9ZPC2_9BACT</name>
<dbReference type="PANTHER" id="PTHR21180:SF32">
    <property type="entry name" value="ENDONUCLEASE_EXONUCLEASE_PHOSPHATASE FAMILY DOMAIN-CONTAINING PROTEIN 1"/>
    <property type="match status" value="1"/>
</dbReference>
<keyword evidence="1" id="KW-1133">Transmembrane helix</keyword>
<dbReference type="PANTHER" id="PTHR21180">
    <property type="entry name" value="ENDONUCLEASE/EXONUCLEASE/PHOSPHATASE FAMILY DOMAIN-CONTAINING PROTEIN 1"/>
    <property type="match status" value="1"/>
</dbReference>
<feature type="transmembrane region" description="Helical" evidence="1">
    <location>
        <begin position="16"/>
        <end position="36"/>
    </location>
</feature>
<keyword evidence="1" id="KW-0472">Membrane</keyword>
<dbReference type="Gene3D" id="1.10.150.280">
    <property type="entry name" value="AF1531-like domain"/>
    <property type="match status" value="2"/>
</dbReference>
<keyword evidence="3" id="KW-1185">Reference proteome</keyword>
<evidence type="ECO:0000313" key="2">
    <source>
        <dbReference type="EMBL" id="NCI48933.1"/>
    </source>
</evidence>
<accession>A0ABW9ZPC2</accession>
<comment type="caution">
    <text evidence="2">The sequence shown here is derived from an EMBL/GenBank/DDBJ whole genome shotgun (WGS) entry which is preliminary data.</text>
</comment>
<dbReference type="Pfam" id="PF12836">
    <property type="entry name" value="HHH_3"/>
    <property type="match status" value="3"/>
</dbReference>
<protein>
    <submittedName>
        <fullName evidence="2">Helix-hairpin-helix domain-containing protein</fullName>
    </submittedName>
</protein>
<dbReference type="SUPFAM" id="SSF47781">
    <property type="entry name" value="RuvA domain 2-like"/>
    <property type="match status" value="3"/>
</dbReference>